<accession>A0AAE0XQT8</accession>
<gene>
    <name evidence="1" type="ORF">RRG08_005376</name>
</gene>
<dbReference type="EMBL" id="JAWDGP010007802">
    <property type="protein sequence ID" value="KAK3704301.1"/>
    <property type="molecule type" value="Genomic_DNA"/>
</dbReference>
<name>A0AAE0XQT8_9GAST</name>
<comment type="caution">
    <text evidence="1">The sequence shown here is derived from an EMBL/GenBank/DDBJ whole genome shotgun (WGS) entry which is preliminary data.</text>
</comment>
<dbReference type="Proteomes" id="UP001283361">
    <property type="component" value="Unassembled WGS sequence"/>
</dbReference>
<evidence type="ECO:0000313" key="2">
    <source>
        <dbReference type="Proteomes" id="UP001283361"/>
    </source>
</evidence>
<keyword evidence="2" id="KW-1185">Reference proteome</keyword>
<dbReference type="AlphaFoldDB" id="A0AAE0XQT8"/>
<feature type="non-terminal residue" evidence="1">
    <location>
        <position position="1"/>
    </location>
</feature>
<proteinExistence type="predicted"/>
<protein>
    <submittedName>
        <fullName evidence="1">Uncharacterized protein</fullName>
    </submittedName>
</protein>
<organism evidence="1 2">
    <name type="scientific">Elysia crispata</name>
    <name type="common">lettuce slug</name>
    <dbReference type="NCBI Taxonomy" id="231223"/>
    <lineage>
        <taxon>Eukaryota</taxon>
        <taxon>Metazoa</taxon>
        <taxon>Spiralia</taxon>
        <taxon>Lophotrochozoa</taxon>
        <taxon>Mollusca</taxon>
        <taxon>Gastropoda</taxon>
        <taxon>Heterobranchia</taxon>
        <taxon>Euthyneura</taxon>
        <taxon>Panpulmonata</taxon>
        <taxon>Sacoglossa</taxon>
        <taxon>Placobranchoidea</taxon>
        <taxon>Plakobranchidae</taxon>
        <taxon>Elysia</taxon>
    </lineage>
</organism>
<evidence type="ECO:0000313" key="1">
    <source>
        <dbReference type="EMBL" id="KAK3704301.1"/>
    </source>
</evidence>
<reference evidence="1" key="1">
    <citation type="journal article" date="2023" name="G3 (Bethesda)">
        <title>A reference genome for the long-term kleptoplast-retaining sea slug Elysia crispata morphotype clarki.</title>
        <authorList>
            <person name="Eastman K.E."/>
            <person name="Pendleton A.L."/>
            <person name="Shaikh M.A."/>
            <person name="Suttiyut T."/>
            <person name="Ogas R."/>
            <person name="Tomko P."/>
            <person name="Gavelis G."/>
            <person name="Widhalm J.R."/>
            <person name="Wisecaver J.H."/>
        </authorList>
    </citation>
    <scope>NUCLEOTIDE SEQUENCE</scope>
    <source>
        <strain evidence="1">ECLA1</strain>
    </source>
</reference>
<sequence length="64" mass="7414">NSSRLYVNLRDARDPVTLSLRPYSLLVGKAEYFSPLCYLTLPLRSTSTGYISPLWYLLATFYIY</sequence>